<dbReference type="Gene3D" id="3.40.140.10">
    <property type="entry name" value="Cytidine Deaminase, domain 2"/>
    <property type="match status" value="1"/>
</dbReference>
<dbReference type="PANTHER" id="PTHR11079">
    <property type="entry name" value="CYTOSINE DEAMINASE FAMILY MEMBER"/>
    <property type="match status" value="1"/>
</dbReference>
<dbReference type="HOGENOM" id="CLU_025810_3_2_5"/>
<evidence type="ECO:0000313" key="3">
    <source>
        <dbReference type="Proteomes" id="UP000001021"/>
    </source>
</evidence>
<dbReference type="Proteomes" id="UP000001021">
    <property type="component" value="Chromosome"/>
</dbReference>
<dbReference type="EMBL" id="CR925678">
    <property type="protein sequence ID" value="CAI27091.1"/>
    <property type="molecule type" value="Genomic_DNA"/>
</dbReference>
<evidence type="ECO:0000313" key="2">
    <source>
        <dbReference type="EMBL" id="CAI27091.1"/>
    </source>
</evidence>
<dbReference type="AlphaFoldDB" id="A0A0H3M6D0"/>
<keyword evidence="3" id="KW-1185">Reference proteome</keyword>
<dbReference type="CDD" id="cd01285">
    <property type="entry name" value="nucleoside_deaminase"/>
    <property type="match status" value="1"/>
</dbReference>
<dbReference type="GO" id="GO:0052717">
    <property type="term" value="F:tRNA-specific adenosine-34 deaminase activity"/>
    <property type="evidence" value="ECO:0007669"/>
    <property type="project" value="UniProtKB-EC"/>
</dbReference>
<dbReference type="KEGG" id="erw:ERWE_CDS_05970"/>
<reference evidence="2 3" key="1">
    <citation type="journal article" date="2006" name="J. Bacteriol.">
        <title>Comparative genomic analysis of three strains of Ehrlichia ruminantium reveals an active process of genome size plasticity.</title>
        <authorList>
            <person name="Frutos R."/>
            <person name="Viari A."/>
            <person name="Ferraz C."/>
            <person name="Morgat A."/>
            <person name="Eychenie S."/>
            <person name="Kandassami Y."/>
            <person name="Chantal I."/>
            <person name="Bensaid A."/>
            <person name="Coissac E."/>
            <person name="Vachiery N."/>
            <person name="Demaille J."/>
            <person name="Martinez D."/>
        </authorList>
    </citation>
    <scope>NUCLEOTIDE SEQUENCE [LARGE SCALE GENOMIC DNA]</scope>
    <source>
        <strain evidence="2 3">Welgevonden</strain>
    </source>
</reference>
<evidence type="ECO:0000259" key="1">
    <source>
        <dbReference type="PROSITE" id="PS51747"/>
    </source>
</evidence>
<sequence>MFNYSYMRLAIGKAQEDCLEVPVGAVIVYNGKVISCQNNSNVKNCDPTAHAEILSIRHACIVLSTHILNQCDMYVTLEPCAMCAQAISFARIRRLYFGAYNKKYGGVENGARVFHFCHSVPEVYGGILEEENIRLMTNFFRRLRE</sequence>
<accession>A0A0H3M6D0</accession>
<name>A0A0H3M6D0_EHRRW</name>
<dbReference type="GO" id="GO:0046872">
    <property type="term" value="F:metal ion binding"/>
    <property type="evidence" value="ECO:0007669"/>
    <property type="project" value="UniProtKB-KW"/>
</dbReference>
<dbReference type="KEGG" id="eru:Erum5690"/>
<dbReference type="PANTHER" id="PTHR11079:SF179">
    <property type="entry name" value="TRNA(ADENINE(34)) DEAMINASE, CHLOROPLASTIC"/>
    <property type="match status" value="1"/>
</dbReference>
<proteinExistence type="predicted"/>
<dbReference type="eggNOG" id="COG0590">
    <property type="taxonomic scope" value="Bacteria"/>
</dbReference>
<dbReference type="PROSITE" id="PS51747">
    <property type="entry name" value="CYT_DCMP_DEAMINASES_2"/>
    <property type="match status" value="1"/>
</dbReference>
<dbReference type="Pfam" id="PF00383">
    <property type="entry name" value="dCMP_cyt_deam_1"/>
    <property type="match status" value="1"/>
</dbReference>
<feature type="domain" description="CMP/dCMP-type deaminase" evidence="1">
    <location>
        <begin position="1"/>
        <end position="108"/>
    </location>
</feature>
<gene>
    <name evidence="2" type="ordered locus">ERWE_CDS_05970</name>
</gene>
<organism evidence="2 3">
    <name type="scientific">Ehrlichia ruminantium (strain Welgevonden)</name>
    <dbReference type="NCBI Taxonomy" id="254945"/>
    <lineage>
        <taxon>Bacteria</taxon>
        <taxon>Pseudomonadati</taxon>
        <taxon>Pseudomonadota</taxon>
        <taxon>Alphaproteobacteria</taxon>
        <taxon>Rickettsiales</taxon>
        <taxon>Anaplasmataceae</taxon>
        <taxon>Ehrlichia</taxon>
    </lineage>
</organism>
<dbReference type="GO" id="GO:0002100">
    <property type="term" value="P:tRNA wobble adenosine to inosine editing"/>
    <property type="evidence" value="ECO:0007669"/>
    <property type="project" value="InterPro"/>
</dbReference>
<dbReference type="InterPro" id="IPR002125">
    <property type="entry name" value="CMP_dCMP_dom"/>
</dbReference>
<dbReference type="InterPro" id="IPR016193">
    <property type="entry name" value="Cytidine_deaminase-like"/>
</dbReference>
<protein>
    <recommendedName>
        <fullName evidence="1">CMP/dCMP-type deaminase domain-containing protein</fullName>
    </recommendedName>
</protein>
<dbReference type="SUPFAM" id="SSF53927">
    <property type="entry name" value="Cytidine deaminase-like"/>
    <property type="match status" value="1"/>
</dbReference>